<dbReference type="AlphaFoldDB" id="A0A0F9C492"/>
<dbReference type="GO" id="GO:0004611">
    <property type="term" value="F:phosphoenolpyruvate carboxykinase activity"/>
    <property type="evidence" value="ECO:0007669"/>
    <property type="project" value="InterPro"/>
</dbReference>
<name>A0A0F9C492_9ZZZZ</name>
<comment type="caution">
    <text evidence="1">The sequence shown here is derived from an EMBL/GenBank/DDBJ whole genome shotgun (WGS) entry which is preliminary data.</text>
</comment>
<protein>
    <recommendedName>
        <fullName evidence="2">Phosphoenolpyruvate carboxykinase C-terminal P-loop domain-containing protein</fullName>
    </recommendedName>
</protein>
<gene>
    <name evidence="1" type="ORF">LCGC14_2369710</name>
</gene>
<dbReference type="InterPro" id="IPR013035">
    <property type="entry name" value="PEP_carboxykinase_C"/>
</dbReference>
<sequence length="89" mass="10763">YIPQYKDLKRLFKEVLSKDYTEEDYVKQFTLRIPENLAKIERIIEIYRTKASDTPDILFETLQEQRQRLEKAKAKYGDYIAPAVFEREN</sequence>
<dbReference type="Gene3D" id="3.90.228.20">
    <property type="match status" value="1"/>
</dbReference>
<dbReference type="GO" id="GO:0017076">
    <property type="term" value="F:purine nucleotide binding"/>
    <property type="evidence" value="ECO:0007669"/>
    <property type="project" value="InterPro"/>
</dbReference>
<feature type="non-terminal residue" evidence="1">
    <location>
        <position position="1"/>
    </location>
</feature>
<organism evidence="1">
    <name type="scientific">marine sediment metagenome</name>
    <dbReference type="NCBI Taxonomy" id="412755"/>
    <lineage>
        <taxon>unclassified sequences</taxon>
        <taxon>metagenomes</taxon>
        <taxon>ecological metagenomes</taxon>
    </lineage>
</organism>
<dbReference type="GO" id="GO:0006094">
    <property type="term" value="P:gluconeogenesis"/>
    <property type="evidence" value="ECO:0007669"/>
    <property type="project" value="InterPro"/>
</dbReference>
<accession>A0A0F9C492</accession>
<reference evidence="1" key="1">
    <citation type="journal article" date="2015" name="Nature">
        <title>Complex archaea that bridge the gap between prokaryotes and eukaryotes.</title>
        <authorList>
            <person name="Spang A."/>
            <person name="Saw J.H."/>
            <person name="Jorgensen S.L."/>
            <person name="Zaremba-Niedzwiedzka K."/>
            <person name="Martijn J."/>
            <person name="Lind A.E."/>
            <person name="van Eijk R."/>
            <person name="Schleper C."/>
            <person name="Guy L."/>
            <person name="Ettema T.J."/>
        </authorList>
    </citation>
    <scope>NUCLEOTIDE SEQUENCE</scope>
</reference>
<proteinExistence type="predicted"/>
<evidence type="ECO:0008006" key="2">
    <source>
        <dbReference type="Google" id="ProtNLM"/>
    </source>
</evidence>
<evidence type="ECO:0000313" key="1">
    <source>
        <dbReference type="EMBL" id="KKL28980.1"/>
    </source>
</evidence>
<dbReference type="EMBL" id="LAZR01034901">
    <property type="protein sequence ID" value="KKL28980.1"/>
    <property type="molecule type" value="Genomic_DNA"/>
</dbReference>